<dbReference type="InterPro" id="IPR001296">
    <property type="entry name" value="Glyco_trans_1"/>
</dbReference>
<dbReference type="GO" id="GO:1901135">
    <property type="term" value="P:carbohydrate derivative metabolic process"/>
    <property type="evidence" value="ECO:0007669"/>
    <property type="project" value="UniProtKB-ARBA"/>
</dbReference>
<dbReference type="EMBL" id="CP022129">
    <property type="protein sequence ID" value="ASF45833.1"/>
    <property type="molecule type" value="Genomic_DNA"/>
</dbReference>
<evidence type="ECO:0000313" key="4">
    <source>
        <dbReference type="Proteomes" id="UP000197019"/>
    </source>
</evidence>
<dbReference type="SUPFAM" id="SSF53756">
    <property type="entry name" value="UDP-Glycosyltransferase/glycogen phosphorylase"/>
    <property type="match status" value="1"/>
</dbReference>
<reference evidence="3 4" key="1">
    <citation type="submission" date="2017-06" db="EMBL/GenBank/DDBJ databases">
        <title>Genome Sequencing of the methanotroph Methylovulum psychrotolerants str. HV10-M2 isolated from a high-altitude environment.</title>
        <authorList>
            <person name="Mateos-Rivera A."/>
        </authorList>
    </citation>
    <scope>NUCLEOTIDE SEQUENCE [LARGE SCALE GENOMIC DNA]</scope>
    <source>
        <strain evidence="3 4">HV10_M2</strain>
    </source>
</reference>
<dbReference type="Gene3D" id="3.40.50.2000">
    <property type="entry name" value="Glycogen Phosphorylase B"/>
    <property type="match status" value="2"/>
</dbReference>
<dbReference type="Pfam" id="PF13439">
    <property type="entry name" value="Glyco_transf_4"/>
    <property type="match status" value="1"/>
</dbReference>
<evidence type="ECO:0000259" key="1">
    <source>
        <dbReference type="Pfam" id="PF00534"/>
    </source>
</evidence>
<evidence type="ECO:0000259" key="2">
    <source>
        <dbReference type="Pfam" id="PF13439"/>
    </source>
</evidence>
<evidence type="ECO:0000313" key="3">
    <source>
        <dbReference type="EMBL" id="ASF45833.1"/>
    </source>
</evidence>
<accession>A0A1Z4BX60</accession>
<dbReference type="PANTHER" id="PTHR12526:SF627">
    <property type="entry name" value="D-RHAMNOSYLTRANSFERASE WBPZ"/>
    <property type="match status" value="1"/>
</dbReference>
<organism evidence="3 4">
    <name type="scientific">Methylovulum psychrotolerans</name>
    <dbReference type="NCBI Taxonomy" id="1704499"/>
    <lineage>
        <taxon>Bacteria</taxon>
        <taxon>Pseudomonadati</taxon>
        <taxon>Pseudomonadota</taxon>
        <taxon>Gammaproteobacteria</taxon>
        <taxon>Methylococcales</taxon>
        <taxon>Methylococcaceae</taxon>
        <taxon>Methylovulum</taxon>
    </lineage>
</organism>
<dbReference type="Pfam" id="PF00534">
    <property type="entry name" value="Glycos_transf_1"/>
    <property type="match status" value="1"/>
</dbReference>
<feature type="domain" description="Glycosyl transferase family 1" evidence="1">
    <location>
        <begin position="192"/>
        <end position="346"/>
    </location>
</feature>
<keyword evidence="3" id="KW-0808">Transferase</keyword>
<proteinExistence type="predicted"/>
<dbReference type="KEGG" id="mpsy:CEK71_06955"/>
<gene>
    <name evidence="3" type="ORF">CEK71_06955</name>
</gene>
<dbReference type="GO" id="GO:0016757">
    <property type="term" value="F:glycosyltransferase activity"/>
    <property type="evidence" value="ECO:0007669"/>
    <property type="project" value="InterPro"/>
</dbReference>
<sequence length="378" mass="42091">MKVLHVYRTYFPDTQGGLEEVIRQICRNTLAEGVESRVFTLSPQAGHSVVLREEADVYRYHRTFEVASCGVSVTALAGFKRLVAWADIVHYHFPWPFADMLHVLAAVKKPSVLTYHSDVIRQKKLLMLYGPLMRHFLKQIHCIVATSDNYVASSGQLQDFKNKVEIIPIGLDDNSYLQPTEAALAAARARCGKGFFLFIGVLRYYKGLHILLEAIQNTDLQVVIVGMGPIEDELRGQAEQLGLNNVQFLGYVGDEEKIALIQLAKAIVFPSHLRSEAFGVTLVEGALFGKPLISAEIGTGTSYVNVHNETGFVVPPADPEQLRLAMLRLHEDGLLARQLGSAARQRYERLLTGQKMGQSYARLYRRILGLSPIDAATN</sequence>
<dbReference type="AlphaFoldDB" id="A0A1Z4BX60"/>
<dbReference type="OrthoDB" id="9802525at2"/>
<keyword evidence="4" id="KW-1185">Reference proteome</keyword>
<dbReference type="InterPro" id="IPR028098">
    <property type="entry name" value="Glyco_trans_4-like_N"/>
</dbReference>
<dbReference type="Proteomes" id="UP000197019">
    <property type="component" value="Chromosome"/>
</dbReference>
<protein>
    <submittedName>
        <fullName evidence="3">Glycosyl transferase family 1</fullName>
    </submittedName>
</protein>
<name>A0A1Z4BX60_9GAMM</name>
<dbReference type="RefSeq" id="WP_088618708.1">
    <property type="nucleotide sequence ID" value="NZ_CP022129.1"/>
</dbReference>
<dbReference type="PANTHER" id="PTHR12526">
    <property type="entry name" value="GLYCOSYLTRANSFERASE"/>
    <property type="match status" value="1"/>
</dbReference>
<feature type="domain" description="Glycosyltransferase subfamily 4-like N-terminal" evidence="2">
    <location>
        <begin position="16"/>
        <end position="173"/>
    </location>
</feature>